<dbReference type="InterPro" id="IPR036390">
    <property type="entry name" value="WH_DNA-bd_sf"/>
</dbReference>
<comment type="caution">
    <text evidence="2">The sequence shown here is derived from an EMBL/GenBank/DDBJ whole genome shotgun (WGS) entry which is preliminary data.</text>
</comment>
<feature type="domain" description="HTH lysR-type" evidence="1">
    <location>
        <begin position="1"/>
        <end position="46"/>
    </location>
</feature>
<keyword evidence="3" id="KW-1185">Reference proteome</keyword>
<sequence length="46" mass="5145">MVAKELNLSKAANKLGYTQPTNTLQIQSLEKELNHTLFTTIGKRTV</sequence>
<dbReference type="Gene3D" id="1.10.10.10">
    <property type="entry name" value="Winged helix-like DNA-binding domain superfamily/Winged helix DNA-binding domain"/>
    <property type="match status" value="1"/>
</dbReference>
<dbReference type="InterPro" id="IPR000847">
    <property type="entry name" value="LysR_HTH_N"/>
</dbReference>
<dbReference type="InterPro" id="IPR036388">
    <property type="entry name" value="WH-like_DNA-bd_sf"/>
</dbReference>
<name>A0ABX0A1A3_9BACI</name>
<dbReference type="PROSITE" id="PS50931">
    <property type="entry name" value="HTH_LYSR"/>
    <property type="match status" value="1"/>
</dbReference>
<dbReference type="PRINTS" id="PR00039">
    <property type="entry name" value="HTHLYSR"/>
</dbReference>
<dbReference type="Pfam" id="PF00126">
    <property type="entry name" value="HTH_1"/>
    <property type="match status" value="1"/>
</dbReference>
<organism evidence="2 3">
    <name type="scientific">Pallidibacillus pasinlerensis</name>
    <dbReference type="NCBI Taxonomy" id="2703818"/>
    <lineage>
        <taxon>Bacteria</taxon>
        <taxon>Bacillati</taxon>
        <taxon>Bacillota</taxon>
        <taxon>Bacilli</taxon>
        <taxon>Bacillales</taxon>
        <taxon>Bacillaceae</taxon>
        <taxon>Pallidibacillus</taxon>
    </lineage>
</organism>
<accession>A0ABX0A1A3</accession>
<evidence type="ECO:0000313" key="2">
    <source>
        <dbReference type="EMBL" id="NCU17193.1"/>
    </source>
</evidence>
<dbReference type="Proteomes" id="UP000743899">
    <property type="component" value="Unassembled WGS sequence"/>
</dbReference>
<gene>
    <name evidence="2" type="ORF">GW534_05320</name>
</gene>
<evidence type="ECO:0000259" key="1">
    <source>
        <dbReference type="PROSITE" id="PS50931"/>
    </source>
</evidence>
<evidence type="ECO:0000313" key="3">
    <source>
        <dbReference type="Proteomes" id="UP000743899"/>
    </source>
</evidence>
<dbReference type="SUPFAM" id="SSF46785">
    <property type="entry name" value="Winged helix' DNA-binding domain"/>
    <property type="match status" value="1"/>
</dbReference>
<reference evidence="2 3" key="1">
    <citation type="submission" date="2020-01" db="EMBL/GenBank/DDBJ databases">
        <title>A novel Bacillus sp. from Pasinler.</title>
        <authorList>
            <person name="Adiguzel A."/>
            <person name="Ay H."/>
            <person name="Baltaci M.O."/>
        </authorList>
    </citation>
    <scope>NUCLEOTIDE SEQUENCE [LARGE SCALE GENOMIC DNA]</scope>
    <source>
        <strain evidence="2 3">P1</strain>
    </source>
</reference>
<dbReference type="EMBL" id="JAACYS010000016">
    <property type="protein sequence ID" value="NCU17193.1"/>
    <property type="molecule type" value="Genomic_DNA"/>
</dbReference>
<proteinExistence type="predicted"/>
<protein>
    <submittedName>
        <fullName evidence="2">LysR family transcriptional regulator</fullName>
    </submittedName>
</protein>